<dbReference type="InterPro" id="IPR011701">
    <property type="entry name" value="MFS"/>
</dbReference>
<feature type="transmembrane region" description="Helical" evidence="6">
    <location>
        <begin position="234"/>
        <end position="257"/>
    </location>
</feature>
<feature type="domain" description="Major facilitator superfamily (MFS) profile" evidence="7">
    <location>
        <begin position="1"/>
        <end position="413"/>
    </location>
</feature>
<accession>A0ABR6YX52</accession>
<dbReference type="InterPro" id="IPR020846">
    <property type="entry name" value="MFS_dom"/>
</dbReference>
<feature type="transmembrane region" description="Helical" evidence="6">
    <location>
        <begin position="23"/>
        <end position="42"/>
    </location>
</feature>
<feature type="transmembrane region" description="Helical" evidence="6">
    <location>
        <begin position="178"/>
        <end position="200"/>
    </location>
</feature>
<comment type="caution">
    <text evidence="8">The sequence shown here is derived from an EMBL/GenBank/DDBJ whole genome shotgun (WGS) entry which is preliminary data.</text>
</comment>
<comment type="subcellular location">
    <subcellularLocation>
        <location evidence="1">Cell membrane</location>
        <topology evidence="1">Multi-pass membrane protein</topology>
    </subcellularLocation>
</comment>
<dbReference type="PANTHER" id="PTHR11360:SF317">
    <property type="entry name" value="MAJOR FACILITATOR SUPERFAMILY (MFS) PROFILE DOMAIN-CONTAINING PROTEIN-RELATED"/>
    <property type="match status" value="1"/>
</dbReference>
<evidence type="ECO:0000313" key="9">
    <source>
        <dbReference type="Proteomes" id="UP000622405"/>
    </source>
</evidence>
<reference evidence="8 9" key="1">
    <citation type="journal article" date="2020" name="mSystems">
        <title>Defining Genomic and Predicted Metabolic Features of the Acetobacterium Genus.</title>
        <authorList>
            <person name="Ross D.E."/>
            <person name="Marshall C.W."/>
            <person name="Gulliver D."/>
            <person name="May H.D."/>
            <person name="Norman R.S."/>
        </authorList>
    </citation>
    <scope>NUCLEOTIDE SEQUENCE [LARGE SCALE GENOMIC DNA]</scope>
    <source>
        <strain evidence="8 9">DSM 4132</strain>
    </source>
</reference>
<dbReference type="PROSITE" id="PS50850">
    <property type="entry name" value="MFS"/>
    <property type="match status" value="1"/>
</dbReference>
<keyword evidence="9" id="KW-1185">Reference proteome</keyword>
<organism evidence="8 9">
    <name type="scientific">Acetobacterium malicum</name>
    <dbReference type="NCBI Taxonomy" id="52692"/>
    <lineage>
        <taxon>Bacteria</taxon>
        <taxon>Bacillati</taxon>
        <taxon>Bacillota</taxon>
        <taxon>Clostridia</taxon>
        <taxon>Eubacteriales</taxon>
        <taxon>Eubacteriaceae</taxon>
        <taxon>Acetobacterium</taxon>
    </lineage>
</organism>
<name>A0ABR6YX52_9FIRM</name>
<feature type="transmembrane region" description="Helical" evidence="6">
    <location>
        <begin position="358"/>
        <end position="380"/>
    </location>
</feature>
<evidence type="ECO:0000256" key="6">
    <source>
        <dbReference type="SAM" id="Phobius"/>
    </source>
</evidence>
<keyword evidence="4 6" id="KW-1133">Transmembrane helix</keyword>
<feature type="transmembrane region" description="Helical" evidence="6">
    <location>
        <begin position="89"/>
        <end position="108"/>
    </location>
</feature>
<feature type="transmembrane region" description="Helical" evidence="6">
    <location>
        <begin position="299"/>
        <end position="316"/>
    </location>
</feature>
<feature type="transmembrane region" description="Helical" evidence="6">
    <location>
        <begin position="114"/>
        <end position="134"/>
    </location>
</feature>
<evidence type="ECO:0000256" key="3">
    <source>
        <dbReference type="ARBA" id="ARBA00022692"/>
    </source>
</evidence>
<dbReference type="CDD" id="cd17353">
    <property type="entry name" value="MFS_OFA_like"/>
    <property type="match status" value="1"/>
</dbReference>
<evidence type="ECO:0000256" key="4">
    <source>
        <dbReference type="ARBA" id="ARBA00022989"/>
    </source>
</evidence>
<dbReference type="EMBL" id="WJBE01000006">
    <property type="protein sequence ID" value="MBC3899692.1"/>
    <property type="molecule type" value="Genomic_DNA"/>
</dbReference>
<feature type="transmembrane region" description="Helical" evidence="6">
    <location>
        <begin position="146"/>
        <end position="172"/>
    </location>
</feature>
<proteinExistence type="predicted"/>
<keyword evidence="2" id="KW-0813">Transport</keyword>
<feature type="transmembrane region" description="Helical" evidence="6">
    <location>
        <begin position="322"/>
        <end position="346"/>
    </location>
</feature>
<feature type="transmembrane region" description="Helical" evidence="6">
    <location>
        <begin position="386"/>
        <end position="408"/>
    </location>
</feature>
<gene>
    <name evidence="8" type="ORF">GH811_08690</name>
</gene>
<dbReference type="PANTHER" id="PTHR11360">
    <property type="entry name" value="MONOCARBOXYLATE TRANSPORTER"/>
    <property type="match status" value="1"/>
</dbReference>
<dbReference type="Pfam" id="PF07690">
    <property type="entry name" value="MFS_1"/>
    <property type="match status" value="2"/>
</dbReference>
<dbReference type="InterPro" id="IPR036259">
    <property type="entry name" value="MFS_trans_sf"/>
</dbReference>
<evidence type="ECO:0000256" key="2">
    <source>
        <dbReference type="ARBA" id="ARBA00022448"/>
    </source>
</evidence>
<evidence type="ECO:0000256" key="1">
    <source>
        <dbReference type="ARBA" id="ARBA00004651"/>
    </source>
</evidence>
<dbReference type="Gene3D" id="1.20.1250.20">
    <property type="entry name" value="MFS general substrate transporter like domains"/>
    <property type="match status" value="2"/>
</dbReference>
<evidence type="ECO:0000259" key="7">
    <source>
        <dbReference type="PROSITE" id="PS50850"/>
    </source>
</evidence>
<dbReference type="SUPFAM" id="SSF103473">
    <property type="entry name" value="MFS general substrate transporter"/>
    <property type="match status" value="1"/>
</dbReference>
<sequence length="423" mass="44766">MGTYRNYIERIEEENKMNNNKKWLILAVSIVINLCIGFAYAWSVFSKPLQMDFGWTPSQASMAFTINLFVLPIAMIFAGPLVKRFGVRVVVLLGGVLFGLGLYLSGMITTVYQIYITYGLIAGSGIGLIYSITVSNTVKWFPEHKGLAGGLTAGGFGAGSLIFAPVAVQFIAAQGVLGAFQTLGLIFAGVILVLGIFIAAPPVPVTDNKATAAAISQSSGDVATRDMLKTPDFYVIWGLMVLGCISGLMIISQASPIGQVMVGLSPEQAAFAVGFIGLANATGRVVWGTVSDKIGRYNTLMCMFALSGAGLVALYFTKDLPLFMVGICLIAASYGGVFGLFPSITADNFGIKHLSMNYGVVMTGLSIGAFIGPQIAAYAVEQSGGSYNLAFIITLGINIAAIILVLFAKRMNAKHKMTLATEN</sequence>
<dbReference type="InterPro" id="IPR050327">
    <property type="entry name" value="Proton-linked_MCT"/>
</dbReference>
<dbReference type="Proteomes" id="UP000622405">
    <property type="component" value="Unassembled WGS sequence"/>
</dbReference>
<feature type="transmembrane region" description="Helical" evidence="6">
    <location>
        <begin position="269"/>
        <end position="287"/>
    </location>
</feature>
<protein>
    <submittedName>
        <fullName evidence="8">MFS transporter</fullName>
    </submittedName>
</protein>
<evidence type="ECO:0000313" key="8">
    <source>
        <dbReference type="EMBL" id="MBC3899692.1"/>
    </source>
</evidence>
<keyword evidence="3 6" id="KW-0812">Transmembrane</keyword>
<keyword evidence="5 6" id="KW-0472">Membrane</keyword>
<feature type="transmembrane region" description="Helical" evidence="6">
    <location>
        <begin position="62"/>
        <end position="82"/>
    </location>
</feature>
<evidence type="ECO:0000256" key="5">
    <source>
        <dbReference type="ARBA" id="ARBA00023136"/>
    </source>
</evidence>